<accession>A0A6L5QFU2</accession>
<sequence>MENLSSSLDPAAWISISHASDVGAARRSGQLLATQLEMDETRSGQLALIITEAATNILKHAGEGRLLASIVNHADQACIEVLAIDDGPGIGNLTQAMTDGVSSAGTAGTGLGAIRRLADQFDVYAPSGKGTVLFARLWRTAPPAKQEEFASGGVCLPLAGETESGDAWAVARQAGRVTLMLADGLGHGEQAAKAAAAALETLSATPASGPQRLIASCHEALRPTRGAALAIAMLDPSQQQLTFAGIGNVSASVYADGARRHLMSHNGIVGHNMRTVQELSFPCPAGALVILASDGITTQWDLAHYPGLEARTPAIIAAVLLRDHSRGRDDASVLVAAMPGSA</sequence>
<dbReference type="InterPro" id="IPR039248">
    <property type="entry name" value="Ptase_RsbX"/>
</dbReference>
<dbReference type="InterPro" id="IPR036890">
    <property type="entry name" value="HATPase_C_sf"/>
</dbReference>
<dbReference type="AlphaFoldDB" id="A0A6L5QFU2"/>
<evidence type="ECO:0000259" key="1">
    <source>
        <dbReference type="SMART" id="SM00331"/>
    </source>
</evidence>
<dbReference type="PANTHER" id="PTHR35801:SF1">
    <property type="entry name" value="PHOSPHOSERINE PHOSPHATASE RSBX"/>
    <property type="match status" value="1"/>
</dbReference>
<reference evidence="2 3" key="1">
    <citation type="submission" date="2019-11" db="EMBL/GenBank/DDBJ databases">
        <title>Novel species isolated from a subtropical stream in China.</title>
        <authorList>
            <person name="Lu H."/>
        </authorList>
    </citation>
    <scope>NUCLEOTIDE SEQUENCE [LARGE SCALE GENOMIC DNA]</scope>
    <source>
        <strain evidence="2 3">FT25W</strain>
    </source>
</reference>
<comment type="caution">
    <text evidence="2">The sequence shown here is derived from an EMBL/GenBank/DDBJ whole genome shotgun (WGS) entry which is preliminary data.</text>
</comment>
<dbReference type="Pfam" id="PF13581">
    <property type="entry name" value="HATPase_c_2"/>
    <property type="match status" value="1"/>
</dbReference>
<dbReference type="InterPro" id="IPR003594">
    <property type="entry name" value="HATPase_dom"/>
</dbReference>
<dbReference type="Gene3D" id="3.30.565.10">
    <property type="entry name" value="Histidine kinase-like ATPase, C-terminal domain"/>
    <property type="match status" value="1"/>
</dbReference>
<organism evidence="2 3">
    <name type="scientific">Duganella alba</name>
    <dbReference type="NCBI Taxonomy" id="2666081"/>
    <lineage>
        <taxon>Bacteria</taxon>
        <taxon>Pseudomonadati</taxon>
        <taxon>Pseudomonadota</taxon>
        <taxon>Betaproteobacteria</taxon>
        <taxon>Burkholderiales</taxon>
        <taxon>Oxalobacteraceae</taxon>
        <taxon>Telluria group</taxon>
        <taxon>Duganella</taxon>
    </lineage>
</organism>
<proteinExistence type="predicted"/>
<gene>
    <name evidence="2" type="ORF">GJ697_12365</name>
</gene>
<evidence type="ECO:0000313" key="2">
    <source>
        <dbReference type="EMBL" id="MRX08634.1"/>
    </source>
</evidence>
<dbReference type="Gene3D" id="3.60.40.10">
    <property type="entry name" value="PPM-type phosphatase domain"/>
    <property type="match status" value="1"/>
</dbReference>
<dbReference type="SMART" id="SM00331">
    <property type="entry name" value="PP2C_SIG"/>
    <property type="match status" value="1"/>
</dbReference>
<dbReference type="InterPro" id="IPR001932">
    <property type="entry name" value="PPM-type_phosphatase-like_dom"/>
</dbReference>
<dbReference type="RefSeq" id="WP_154367236.1">
    <property type="nucleotide sequence ID" value="NZ_WKJM01000009.1"/>
</dbReference>
<dbReference type="EMBL" id="WKJM01000009">
    <property type="protein sequence ID" value="MRX08634.1"/>
    <property type="molecule type" value="Genomic_DNA"/>
</dbReference>
<dbReference type="CDD" id="cd16934">
    <property type="entry name" value="HATPase_RsbT-like"/>
    <property type="match status" value="1"/>
</dbReference>
<dbReference type="InterPro" id="IPR036457">
    <property type="entry name" value="PPM-type-like_dom_sf"/>
</dbReference>
<feature type="domain" description="PPM-type phosphatase" evidence="1">
    <location>
        <begin position="149"/>
        <end position="338"/>
    </location>
</feature>
<dbReference type="Proteomes" id="UP000481037">
    <property type="component" value="Unassembled WGS sequence"/>
</dbReference>
<dbReference type="SUPFAM" id="SSF81606">
    <property type="entry name" value="PP2C-like"/>
    <property type="match status" value="1"/>
</dbReference>
<dbReference type="PANTHER" id="PTHR35801">
    <property type="entry name" value="PHOSPHOSERINE PHOSPHATASE RSBX"/>
    <property type="match status" value="1"/>
</dbReference>
<name>A0A6L5QFU2_9BURK</name>
<dbReference type="Pfam" id="PF07228">
    <property type="entry name" value="SpoIIE"/>
    <property type="match status" value="1"/>
</dbReference>
<evidence type="ECO:0000313" key="3">
    <source>
        <dbReference type="Proteomes" id="UP000481037"/>
    </source>
</evidence>
<dbReference type="SUPFAM" id="SSF55874">
    <property type="entry name" value="ATPase domain of HSP90 chaperone/DNA topoisomerase II/histidine kinase"/>
    <property type="match status" value="1"/>
</dbReference>
<protein>
    <submittedName>
        <fullName evidence="2">SpoIIE family protein phosphatase</fullName>
    </submittedName>
</protein>
<keyword evidence="3" id="KW-1185">Reference proteome</keyword>